<evidence type="ECO:0000313" key="2">
    <source>
        <dbReference type="EMBL" id="TCK06365.1"/>
    </source>
</evidence>
<name>A0A4R1GHV1_9BACT</name>
<dbReference type="InterPro" id="IPR014729">
    <property type="entry name" value="Rossmann-like_a/b/a_fold"/>
</dbReference>
<dbReference type="InterPro" id="IPR002500">
    <property type="entry name" value="PAPS_reduct_dom"/>
</dbReference>
<dbReference type="Pfam" id="PF01507">
    <property type="entry name" value="PAPS_reduct"/>
    <property type="match status" value="1"/>
</dbReference>
<keyword evidence="3" id="KW-1185">Reference proteome</keyword>
<evidence type="ECO:0000259" key="1">
    <source>
        <dbReference type="Pfam" id="PF01507"/>
    </source>
</evidence>
<evidence type="ECO:0000313" key="3">
    <source>
        <dbReference type="Proteomes" id="UP000295777"/>
    </source>
</evidence>
<accession>A0A4R1GHV1</accession>
<dbReference type="AlphaFoldDB" id="A0A4R1GHV1"/>
<dbReference type="PANTHER" id="PTHR43196">
    <property type="entry name" value="SULFATE ADENYLYLTRANSFERASE SUBUNIT 2"/>
    <property type="match status" value="1"/>
</dbReference>
<gene>
    <name evidence="2" type="ORF">CLV27_0166</name>
</gene>
<dbReference type="Proteomes" id="UP000295777">
    <property type="component" value="Unassembled WGS sequence"/>
</dbReference>
<protein>
    <submittedName>
        <fullName evidence="2">Phosphoadenosine phosphosulfate reductase family protein</fullName>
    </submittedName>
</protein>
<comment type="caution">
    <text evidence="2">The sequence shown here is derived from an EMBL/GenBank/DDBJ whole genome shotgun (WGS) entry which is preliminary data.</text>
</comment>
<sequence>MSSFVFERVCFVSVSGGKDSTLTLALALEKYKDTDVPVVPVFCDTKWEHPETYRYLEELERFFAIRIHRIEAFKGGLPALIRKKGVFPSPRRRYCTQILKTEAQRKFYESFYFSFPFRLAEVWIGIRKEESIARRNTEDFLLKAGQKTRFGEKYPFDILFYYPIKDLTKEEVFRELRKRGVPLNPLYQDFERVGCYPCFLSRKEIVQVIQKALGGDPFSQKRLKEMRELDKAVPGRFHVDYSLDELIKKANELIKKAKEKAKMLELPFEKSKAKLNVVFEDGFERIRVAWETIKRFHGKRVLEGRKPLPLFYLMIKELEKALKGGIYYIVVWNVILVDYPIHPDGKGAHGSFILYNVKDGILHLNPFLKWKIEKQKRPVVLTGDTRSSRLVRLFQKYGIGRMFIEKPIRPYPAERWGFDNGAYGDFLKGKEFDADRYRRNLEKAIKIAEAFHLPYLAVLPDVVGGGMRSLELSIYWLEKELRYIPFPWYLAVQDGMSVEEVKEVLISYPQIRGLFLGGTDEFKKTAPMWSSLAHSLGRKFHYARAGSVKKVREAIKANADSLDSSLPLWSEEKLRRFLKALNPAMELPLFETVGA</sequence>
<dbReference type="SUPFAM" id="SSF52402">
    <property type="entry name" value="Adenine nucleotide alpha hydrolases-like"/>
    <property type="match status" value="1"/>
</dbReference>
<organism evidence="2 3">
    <name type="scientific">Phorcysia thermohydrogeniphila</name>
    <dbReference type="NCBI Taxonomy" id="936138"/>
    <lineage>
        <taxon>Bacteria</taxon>
        <taxon>Pseudomonadati</taxon>
        <taxon>Aquificota</taxon>
        <taxon>Aquificia</taxon>
        <taxon>Desulfurobacteriales</taxon>
        <taxon>Desulfurobacteriaceae</taxon>
        <taxon>Phorcysia</taxon>
    </lineage>
</organism>
<dbReference type="RefSeq" id="WP_132524837.1">
    <property type="nucleotide sequence ID" value="NZ_SMFV01000001.1"/>
</dbReference>
<feature type="domain" description="Phosphoadenosine phosphosulphate reductase" evidence="1">
    <location>
        <begin position="10"/>
        <end position="198"/>
    </location>
</feature>
<dbReference type="Gene3D" id="3.40.50.620">
    <property type="entry name" value="HUPs"/>
    <property type="match status" value="1"/>
</dbReference>
<dbReference type="EMBL" id="SMFV01000001">
    <property type="protein sequence ID" value="TCK06365.1"/>
    <property type="molecule type" value="Genomic_DNA"/>
</dbReference>
<dbReference type="PANTHER" id="PTHR43196:SF2">
    <property type="entry name" value="PHOSPHOADENOSINE PHOSPHOSULFATE REDUCTASE"/>
    <property type="match status" value="1"/>
</dbReference>
<reference evidence="2 3" key="1">
    <citation type="submission" date="2019-03" db="EMBL/GenBank/DDBJ databases">
        <title>Genomic Encyclopedia of Archaeal and Bacterial Type Strains, Phase II (KMG-II): from individual species to whole genera.</title>
        <authorList>
            <person name="Goeker M."/>
        </authorList>
    </citation>
    <scope>NUCLEOTIDE SEQUENCE [LARGE SCALE GENOMIC DNA]</scope>
    <source>
        <strain evidence="2 3">DSM 24425</strain>
    </source>
</reference>
<dbReference type="InterPro" id="IPR050128">
    <property type="entry name" value="Sulfate_adenylyltrnsfr_sub2"/>
</dbReference>
<proteinExistence type="predicted"/>
<dbReference type="GO" id="GO:0003824">
    <property type="term" value="F:catalytic activity"/>
    <property type="evidence" value="ECO:0007669"/>
    <property type="project" value="InterPro"/>
</dbReference>
<dbReference type="OrthoDB" id="9772604at2"/>